<dbReference type="GO" id="GO:0003677">
    <property type="term" value="F:DNA binding"/>
    <property type="evidence" value="ECO:0007669"/>
    <property type="project" value="UniProtKB-KW"/>
</dbReference>
<evidence type="ECO:0000313" key="3">
    <source>
        <dbReference type="EMBL" id="CAF4452617.1"/>
    </source>
</evidence>
<dbReference type="GO" id="GO:0006297">
    <property type="term" value="P:nucleotide-excision repair, DNA gap filling"/>
    <property type="evidence" value="ECO:0007669"/>
    <property type="project" value="TreeGrafter"/>
</dbReference>
<keyword evidence="1" id="KW-0239">DNA-directed DNA polymerase</keyword>
<feature type="non-terminal residue" evidence="3">
    <location>
        <position position="101"/>
    </location>
</feature>
<keyword evidence="1" id="KW-0238">DNA-binding</keyword>
<reference evidence="3" key="1">
    <citation type="submission" date="2021-02" db="EMBL/GenBank/DDBJ databases">
        <authorList>
            <person name="Nowell W R."/>
        </authorList>
    </citation>
    <scope>NUCLEOTIDE SEQUENCE</scope>
</reference>
<dbReference type="PANTHER" id="PTHR10670:SF0">
    <property type="entry name" value="DNA POLYMERASE EPSILON CATALYTIC SUBUNIT A"/>
    <property type="match status" value="1"/>
</dbReference>
<dbReference type="SUPFAM" id="SSF53098">
    <property type="entry name" value="Ribonuclease H-like"/>
    <property type="match status" value="1"/>
</dbReference>
<keyword evidence="1" id="KW-0863">Zinc-finger</keyword>
<keyword evidence="1" id="KW-0862">Zinc</keyword>
<sequence length="101" mass="11629">IELREFDVPYHIRVCIDLKINVGLWYGVRGQSTSGPQNQFVLKPDLIEQPEPIVLAFDIECTKMPLKFPTAVSDQIMMISYMIDTQGYLIINREIISQDIN</sequence>
<dbReference type="GO" id="GO:0008622">
    <property type="term" value="C:epsilon DNA polymerase complex"/>
    <property type="evidence" value="ECO:0007669"/>
    <property type="project" value="InterPro"/>
</dbReference>
<dbReference type="GO" id="GO:0008270">
    <property type="term" value="F:zinc ion binding"/>
    <property type="evidence" value="ECO:0007669"/>
    <property type="project" value="UniProtKB-KW"/>
</dbReference>
<dbReference type="Pfam" id="PF03104">
    <property type="entry name" value="DNA_pol_B_exo1"/>
    <property type="match status" value="1"/>
</dbReference>
<comment type="function">
    <text evidence="1">DNA polymerase II participates in chromosomal DNA replication.</text>
</comment>
<dbReference type="GO" id="GO:0006287">
    <property type="term" value="P:base-excision repair, gap-filling"/>
    <property type="evidence" value="ECO:0007669"/>
    <property type="project" value="TreeGrafter"/>
</dbReference>
<evidence type="ECO:0000259" key="2">
    <source>
        <dbReference type="Pfam" id="PF03104"/>
    </source>
</evidence>
<feature type="domain" description="DNA-directed DNA polymerase family B exonuclease" evidence="2">
    <location>
        <begin position="3"/>
        <end position="100"/>
    </location>
</feature>
<evidence type="ECO:0000256" key="1">
    <source>
        <dbReference type="RuleBase" id="RU365029"/>
    </source>
</evidence>
<feature type="non-terminal residue" evidence="3">
    <location>
        <position position="1"/>
    </location>
</feature>
<dbReference type="GO" id="GO:0008310">
    <property type="term" value="F:single-stranded DNA 3'-5' DNA exonuclease activity"/>
    <property type="evidence" value="ECO:0007669"/>
    <property type="project" value="TreeGrafter"/>
</dbReference>
<comment type="catalytic activity">
    <reaction evidence="1">
        <text>DNA(n) + a 2'-deoxyribonucleoside 5'-triphosphate = DNA(n+1) + diphosphate</text>
        <dbReference type="Rhea" id="RHEA:22508"/>
        <dbReference type="Rhea" id="RHEA-COMP:17339"/>
        <dbReference type="Rhea" id="RHEA-COMP:17340"/>
        <dbReference type="ChEBI" id="CHEBI:33019"/>
        <dbReference type="ChEBI" id="CHEBI:61560"/>
        <dbReference type="ChEBI" id="CHEBI:173112"/>
        <dbReference type="EC" id="2.7.7.7"/>
    </reaction>
</comment>
<comment type="cofactor">
    <cofactor evidence="1">
        <name>[4Fe-4S] cluster</name>
        <dbReference type="ChEBI" id="CHEBI:49883"/>
    </cofactor>
</comment>
<dbReference type="Proteomes" id="UP000663868">
    <property type="component" value="Unassembled WGS sequence"/>
</dbReference>
<gene>
    <name evidence="3" type="ORF">KXQ929_LOCUS54046</name>
</gene>
<dbReference type="InterPro" id="IPR036397">
    <property type="entry name" value="RNaseH_sf"/>
</dbReference>
<accession>A0A820SN32</accession>
<dbReference type="AlphaFoldDB" id="A0A820SN32"/>
<dbReference type="InterPro" id="IPR006133">
    <property type="entry name" value="DNA-dir_DNA_pol_B_exonuc"/>
</dbReference>
<dbReference type="GO" id="GO:0045004">
    <property type="term" value="P:DNA replication proofreading"/>
    <property type="evidence" value="ECO:0007669"/>
    <property type="project" value="TreeGrafter"/>
</dbReference>
<keyword evidence="1" id="KW-0808">Transferase</keyword>
<organism evidence="3 4">
    <name type="scientific">Adineta steineri</name>
    <dbReference type="NCBI Taxonomy" id="433720"/>
    <lineage>
        <taxon>Eukaryota</taxon>
        <taxon>Metazoa</taxon>
        <taxon>Spiralia</taxon>
        <taxon>Gnathifera</taxon>
        <taxon>Rotifera</taxon>
        <taxon>Eurotatoria</taxon>
        <taxon>Bdelloidea</taxon>
        <taxon>Adinetida</taxon>
        <taxon>Adinetidae</taxon>
        <taxon>Adineta</taxon>
    </lineage>
</organism>
<keyword evidence="1" id="KW-0408">Iron</keyword>
<dbReference type="Gene3D" id="3.30.420.10">
    <property type="entry name" value="Ribonuclease H-like superfamily/Ribonuclease H"/>
    <property type="match status" value="1"/>
</dbReference>
<dbReference type="EC" id="2.7.7.7" evidence="1"/>
<keyword evidence="1" id="KW-0548">Nucleotidyltransferase</keyword>
<dbReference type="InterPro" id="IPR029703">
    <property type="entry name" value="POL2"/>
</dbReference>
<keyword evidence="1" id="KW-0479">Metal-binding</keyword>
<dbReference type="GO" id="GO:0051539">
    <property type="term" value="F:4 iron, 4 sulfur cluster binding"/>
    <property type="evidence" value="ECO:0007669"/>
    <property type="project" value="UniProtKB-KW"/>
</dbReference>
<comment type="similarity">
    <text evidence="1">Belongs to the DNA polymerase type-B family.</text>
</comment>
<evidence type="ECO:0000313" key="4">
    <source>
        <dbReference type="Proteomes" id="UP000663868"/>
    </source>
</evidence>
<keyword evidence="1" id="KW-0539">Nucleus</keyword>
<dbReference type="InterPro" id="IPR012337">
    <property type="entry name" value="RNaseH-like_sf"/>
</dbReference>
<dbReference type="GO" id="GO:0000278">
    <property type="term" value="P:mitotic cell cycle"/>
    <property type="evidence" value="ECO:0007669"/>
    <property type="project" value="TreeGrafter"/>
</dbReference>
<dbReference type="PANTHER" id="PTHR10670">
    <property type="entry name" value="DNA POLYMERASE EPSILON CATALYTIC SUBUNIT A"/>
    <property type="match status" value="1"/>
</dbReference>
<keyword evidence="1" id="KW-0004">4Fe-4S</keyword>
<comment type="subcellular location">
    <subcellularLocation>
        <location evidence="1">Nucleus</location>
    </subcellularLocation>
</comment>
<name>A0A820SN32_9BILA</name>
<keyword evidence="1" id="KW-0411">Iron-sulfur</keyword>
<keyword evidence="1" id="KW-0235">DNA replication</keyword>
<protein>
    <recommendedName>
        <fullName evidence="1">DNA polymerase epsilon catalytic subunit</fullName>
        <ecNumber evidence="1">2.7.7.7</ecNumber>
    </recommendedName>
</protein>
<comment type="caution">
    <text evidence="3">The sequence shown here is derived from an EMBL/GenBank/DDBJ whole genome shotgun (WGS) entry which is preliminary data.</text>
</comment>
<dbReference type="GO" id="GO:0003887">
    <property type="term" value="F:DNA-directed DNA polymerase activity"/>
    <property type="evidence" value="ECO:0007669"/>
    <property type="project" value="UniProtKB-KW"/>
</dbReference>
<dbReference type="EMBL" id="CAJOBB010031689">
    <property type="protein sequence ID" value="CAF4452617.1"/>
    <property type="molecule type" value="Genomic_DNA"/>
</dbReference>
<dbReference type="GO" id="GO:0006272">
    <property type="term" value="P:leading strand elongation"/>
    <property type="evidence" value="ECO:0007669"/>
    <property type="project" value="TreeGrafter"/>
</dbReference>
<proteinExistence type="inferred from homology"/>